<dbReference type="Pfam" id="PF05593">
    <property type="entry name" value="RHS_repeat"/>
    <property type="match status" value="1"/>
</dbReference>
<name>M7STV3_EUTLA</name>
<dbReference type="NCBIfam" id="TIGR03696">
    <property type="entry name" value="Rhs_assc_core"/>
    <property type="match status" value="1"/>
</dbReference>
<evidence type="ECO:0000256" key="1">
    <source>
        <dbReference type="ARBA" id="ARBA00022737"/>
    </source>
</evidence>
<dbReference type="Pfam" id="PF25023">
    <property type="entry name" value="TEN_YD-shell"/>
    <property type="match status" value="1"/>
</dbReference>
<dbReference type="InterPro" id="IPR050708">
    <property type="entry name" value="T6SS_VgrG/RHS"/>
</dbReference>
<dbReference type="EMBL" id="KB706323">
    <property type="protein sequence ID" value="EMR67958.1"/>
    <property type="molecule type" value="Genomic_DNA"/>
</dbReference>
<feature type="transmembrane region" description="Helical" evidence="3">
    <location>
        <begin position="1255"/>
        <end position="1276"/>
    </location>
</feature>
<accession>M7STV3</accession>
<dbReference type="eggNOG" id="ENOG502QWB4">
    <property type="taxonomic scope" value="Eukaryota"/>
</dbReference>
<keyword evidence="3" id="KW-0812">Transmembrane</keyword>
<dbReference type="InterPro" id="IPR031325">
    <property type="entry name" value="RHS_repeat"/>
</dbReference>
<keyword evidence="6" id="KW-1185">Reference proteome</keyword>
<feature type="transmembrane region" description="Helical" evidence="3">
    <location>
        <begin position="1219"/>
        <end position="1243"/>
    </location>
</feature>
<keyword evidence="3" id="KW-1133">Transmembrane helix</keyword>
<feature type="compositionally biased region" description="Basic and acidic residues" evidence="2">
    <location>
        <begin position="348"/>
        <end position="360"/>
    </location>
</feature>
<feature type="region of interest" description="Disordered" evidence="2">
    <location>
        <begin position="348"/>
        <end position="370"/>
    </location>
</feature>
<gene>
    <name evidence="5" type="ORF">UCREL1_5040</name>
</gene>
<dbReference type="InterPro" id="IPR022385">
    <property type="entry name" value="Rhs_assc_core"/>
</dbReference>
<dbReference type="OMA" id="YQGSQAY"/>
<evidence type="ECO:0000313" key="5">
    <source>
        <dbReference type="EMBL" id="EMR67958.1"/>
    </source>
</evidence>
<proteinExistence type="predicted"/>
<keyword evidence="3" id="KW-0472">Membrane</keyword>
<dbReference type="PANTHER" id="PTHR32305">
    <property type="match status" value="1"/>
</dbReference>
<protein>
    <submittedName>
        <fullName evidence="5">Putative yd repeat protein</fullName>
    </submittedName>
</protein>
<feature type="region of interest" description="Disordered" evidence="2">
    <location>
        <begin position="646"/>
        <end position="665"/>
    </location>
</feature>
<feature type="domain" description="Teneurin-like YD-shell" evidence="4">
    <location>
        <begin position="891"/>
        <end position="1054"/>
    </location>
</feature>
<evidence type="ECO:0000259" key="4">
    <source>
        <dbReference type="Pfam" id="PF25023"/>
    </source>
</evidence>
<dbReference type="Proteomes" id="UP000012174">
    <property type="component" value="Unassembled WGS sequence"/>
</dbReference>
<dbReference type="HOGENOM" id="CLU_246674_0_0_1"/>
<dbReference type="OrthoDB" id="442731at2759"/>
<reference evidence="6" key="1">
    <citation type="journal article" date="2013" name="Genome Announc.">
        <title>Draft genome sequence of the grapevine dieback fungus Eutypa lata UCR-EL1.</title>
        <authorList>
            <person name="Blanco-Ulate B."/>
            <person name="Rolshausen P.E."/>
            <person name="Cantu D."/>
        </authorList>
    </citation>
    <scope>NUCLEOTIDE SEQUENCE [LARGE SCALE GENOMIC DNA]</scope>
    <source>
        <strain evidence="6">UCR-EL1</strain>
    </source>
</reference>
<dbReference type="KEGG" id="ela:UCREL1_5040"/>
<evidence type="ECO:0000256" key="3">
    <source>
        <dbReference type="SAM" id="Phobius"/>
    </source>
</evidence>
<keyword evidence="1" id="KW-0677">Repeat</keyword>
<evidence type="ECO:0000256" key="2">
    <source>
        <dbReference type="SAM" id="MobiDB-lite"/>
    </source>
</evidence>
<dbReference type="InterPro" id="IPR056823">
    <property type="entry name" value="TEN-like_YD-shell"/>
</dbReference>
<evidence type="ECO:0000313" key="6">
    <source>
        <dbReference type="Proteomes" id="UP000012174"/>
    </source>
</evidence>
<dbReference type="Gene3D" id="2.180.10.10">
    <property type="entry name" value="RHS repeat-associated core"/>
    <property type="match status" value="2"/>
</dbReference>
<sequence>MTIIVWEPDTANPALLSGQLMDRTGQYQGSQAFTHLVPSEIESVNPNTGSLNCKMPLIKLRGIRDSIDLNLNVSYSIGTAGTFGLPDSWSLDLPYVLEDKSLTLNGRTYAIDFGWSDINHHPSGLRYLNNHGIKFQAIVPPQPLPSGMRGLYGYKLDNVDGSSDYFDVMGKPLEHSDIYGNYIYYAYLPGAEAGVDNKEVKLDYIQDSWGQKIQFRYQTGVEVSIILPNQNHTSIMFSSVGVTAIVDPEDLRTTFEYTRFSGDETVQTLSMIHYPTGLTSSTFYRHTEYVFGGLSGNSYTGASIGVKMAGATDGLMDGNNNASTFTIDESEQARTTNYAYPILTESTHQDEVAKTEDRTESVPTADGRAVDSTSILFRPSTTSSSELQPWTKRSFKYDDKGRIISKTLAWAPGAKVPEGSVGSVENRIQYSFTDGTLTQTGFDAANNATVFEYDVKTYLGPMIRKTLPLGQVEVSEYDKIGRLTKQTDALGYTTTTAYTIGPMGSTQKVTSPLGYVILSKFDVLDRETEVLDNGDPTQTVDAEATRLQSRKSYDFQSRVRESTDKLGLTTKYTYDAMDRPLTVIDPRGNALEHKYDDVGLSVTQSVNHDVRIITKLNGRSDQISIVKVPDSDDEATDYCTVEETTYDGNRRETNKTLSQKPKTEGSAVLLRRTETEYGAESTVIGRTITGSSDGGQDAVKRQFTLDILGNTYSWIKHTTYADGRTFEHHGPVDIYDHGNRLSLTRNQLGKEESSTYDANGWLEKTVRPDGSQVVYTCDDVGNTIKTEYPSSTTEFSYNEDGRLYRVKEGDDVIEYQSALDGTLTGVKYGNGSSQSYTLDKLSRAVKETDVFGVVRETQFKDTGEVASRSCKGDTVTYQYGSANHTYGQYLGCSVEGGRNYEVAILYDGHNRLRKSTVKDSSSKTLLDTTYDMDGIGKLQWLKSKSELVSDQNYERTLAYDGIGQLVKDAVGSSTTTYRYDGNSNVTGRGEDGQSLTTMTFNELDQRADDGFEYDDNGRMTRDDQGYQYKFDDRDRLVSVQRDDGATNHFEYRADEYLAGVQGPSESATMYHSSGKFNAMEVTSSSGGEKSEKTSLFSGSKYVVATYTSGDDNGNEKASEYFLDSLGSTALILGQDKNVSATYDAYGVPRSSATAVDLRSSFAFAQEYFDQLSSLVYLRARYYSPKHMAFISMDRYRQENRYAYCEGDPVNNIDPLGLSWWSWLATAVGVVVAGIVTMGVGWAVGAALGFAGVSAATAATASAVIGGAAGSVAGAYASSRVSGTPYTWHDALIDAVVGGSAGLVGRLVEPVAEGWAKGMSELGKSTFTSAVTNSAEEGTSALLRPILTGQPVDPSQVGLAMLKGFFAGAAKGYAKGQYRSLSPRARAAVRQLVRRKKYNLRGTTSGGTSGSMKELSGIPELVAFSKTKSFDADVSEASSVVYRPRIKGLREYAGEGEEGYGLGSPLLLADL</sequence>
<dbReference type="PANTHER" id="PTHR32305:SF15">
    <property type="entry name" value="PROTEIN RHSA-RELATED"/>
    <property type="match status" value="1"/>
</dbReference>
<organism evidence="5 6">
    <name type="scientific">Eutypa lata (strain UCR-EL1)</name>
    <name type="common">Grapevine dieback disease fungus</name>
    <name type="synonym">Eutypa armeniacae</name>
    <dbReference type="NCBI Taxonomy" id="1287681"/>
    <lineage>
        <taxon>Eukaryota</taxon>
        <taxon>Fungi</taxon>
        <taxon>Dikarya</taxon>
        <taxon>Ascomycota</taxon>
        <taxon>Pezizomycotina</taxon>
        <taxon>Sordariomycetes</taxon>
        <taxon>Xylariomycetidae</taxon>
        <taxon>Xylariales</taxon>
        <taxon>Diatrypaceae</taxon>
        <taxon>Eutypa</taxon>
    </lineage>
</organism>